<dbReference type="EMBL" id="ACUX02000016">
    <property type="protein sequence ID" value="EEZ60758.1"/>
    <property type="molecule type" value="Genomic_DNA"/>
</dbReference>
<dbReference type="HOGENOM" id="CLU_013016_0_2_11"/>
<evidence type="ECO:0000313" key="10">
    <source>
        <dbReference type="Proteomes" id="UP000006001"/>
    </source>
</evidence>
<feature type="transmembrane region" description="Helical" evidence="8">
    <location>
        <begin position="297"/>
        <end position="315"/>
    </location>
</feature>
<dbReference type="PANTHER" id="PTHR30472:SF70">
    <property type="entry name" value="MOLYBDATE IMPORT SYSTEM PERMEASE PROTEIN MOLB"/>
    <property type="match status" value="1"/>
</dbReference>
<dbReference type="CDD" id="cd06550">
    <property type="entry name" value="TM_ABC_iron-siderophores_like"/>
    <property type="match status" value="1"/>
</dbReference>
<organism evidence="9 10">
    <name type="scientific">Slackia exigua (strain ATCC 700122 / DSM 15923 / CIP 105133 / JCM 11022 / KCTC 5966 / S-7)</name>
    <dbReference type="NCBI Taxonomy" id="649764"/>
    <lineage>
        <taxon>Bacteria</taxon>
        <taxon>Bacillati</taxon>
        <taxon>Actinomycetota</taxon>
        <taxon>Coriobacteriia</taxon>
        <taxon>Eggerthellales</taxon>
        <taxon>Eggerthellaceae</taxon>
        <taxon>Slackia</taxon>
    </lineage>
</organism>
<dbReference type="Proteomes" id="UP000006001">
    <property type="component" value="Unassembled WGS sequence"/>
</dbReference>
<keyword evidence="7 8" id="KW-0472">Membrane</keyword>
<keyword evidence="10" id="KW-1185">Reference proteome</keyword>
<comment type="caution">
    <text evidence="9">The sequence shown here is derived from an EMBL/GenBank/DDBJ whole genome shotgun (WGS) entry which is preliminary data.</text>
</comment>
<evidence type="ECO:0000256" key="7">
    <source>
        <dbReference type="ARBA" id="ARBA00023136"/>
    </source>
</evidence>
<dbReference type="Pfam" id="PF01032">
    <property type="entry name" value="FecCD"/>
    <property type="match status" value="1"/>
</dbReference>
<feature type="transmembrane region" description="Helical" evidence="8">
    <location>
        <begin position="110"/>
        <end position="128"/>
    </location>
</feature>
<keyword evidence="5 8" id="KW-0812">Transmembrane</keyword>
<dbReference type="GO" id="GO:0022857">
    <property type="term" value="F:transmembrane transporter activity"/>
    <property type="evidence" value="ECO:0007669"/>
    <property type="project" value="InterPro"/>
</dbReference>
<keyword evidence="3" id="KW-0813">Transport</keyword>
<evidence type="ECO:0000256" key="4">
    <source>
        <dbReference type="ARBA" id="ARBA00022475"/>
    </source>
</evidence>
<dbReference type="SUPFAM" id="SSF81345">
    <property type="entry name" value="ABC transporter involved in vitamin B12 uptake, BtuC"/>
    <property type="match status" value="1"/>
</dbReference>
<feature type="transmembrane region" description="Helical" evidence="8">
    <location>
        <begin position="255"/>
        <end position="285"/>
    </location>
</feature>
<reference evidence="9" key="1">
    <citation type="submission" date="2009-10" db="EMBL/GenBank/DDBJ databases">
        <authorList>
            <person name="Weinstock G."/>
            <person name="Sodergren E."/>
            <person name="Clifton S."/>
            <person name="Fulton L."/>
            <person name="Fulton B."/>
            <person name="Courtney L."/>
            <person name="Fronick C."/>
            <person name="Harrison M."/>
            <person name="Strong C."/>
            <person name="Farmer C."/>
            <person name="Delahaunty K."/>
            <person name="Markovic C."/>
            <person name="Hall O."/>
            <person name="Minx P."/>
            <person name="Tomlinson C."/>
            <person name="Mitreva M."/>
            <person name="Nelson J."/>
            <person name="Hou S."/>
            <person name="Wollam A."/>
            <person name="Pepin K.H."/>
            <person name="Johnson M."/>
            <person name="Bhonagiri V."/>
            <person name="Nash W.E."/>
            <person name="Warren W."/>
            <person name="Chinwalla A."/>
            <person name="Mardis E.R."/>
            <person name="Wilson R.K."/>
        </authorList>
    </citation>
    <scope>NUCLEOTIDE SEQUENCE [LARGE SCALE GENOMIC DNA]</scope>
    <source>
        <strain evidence="9">ATCC 700122</strain>
    </source>
</reference>
<dbReference type="InterPro" id="IPR037294">
    <property type="entry name" value="ABC_BtuC-like"/>
</dbReference>
<accession>D0WI91</accession>
<evidence type="ECO:0000256" key="8">
    <source>
        <dbReference type="SAM" id="Phobius"/>
    </source>
</evidence>
<feature type="transmembrane region" description="Helical" evidence="8">
    <location>
        <begin position="82"/>
        <end position="103"/>
    </location>
</feature>
<protein>
    <submittedName>
        <fullName evidence="9">Iron chelate uptake ABC transporter, FeCT family, permease protein</fullName>
    </submittedName>
</protein>
<dbReference type="STRING" id="649764.HMPREF0762_01563"/>
<dbReference type="GO" id="GO:0005886">
    <property type="term" value="C:plasma membrane"/>
    <property type="evidence" value="ECO:0007669"/>
    <property type="project" value="UniProtKB-SubCell"/>
</dbReference>
<dbReference type="AlphaFoldDB" id="D0WI91"/>
<evidence type="ECO:0000256" key="1">
    <source>
        <dbReference type="ARBA" id="ARBA00004651"/>
    </source>
</evidence>
<evidence type="ECO:0000313" key="9">
    <source>
        <dbReference type="EMBL" id="EEZ60758.1"/>
    </source>
</evidence>
<comment type="subcellular location">
    <subcellularLocation>
        <location evidence="1">Cell membrane</location>
        <topology evidence="1">Multi-pass membrane protein</topology>
    </subcellularLocation>
</comment>
<evidence type="ECO:0000256" key="6">
    <source>
        <dbReference type="ARBA" id="ARBA00022989"/>
    </source>
</evidence>
<dbReference type="InterPro" id="IPR000522">
    <property type="entry name" value="ABC_transptr_permease_BtuC"/>
</dbReference>
<dbReference type="Gene3D" id="1.10.3470.10">
    <property type="entry name" value="ABC transporter involved in vitamin B12 uptake, BtuC"/>
    <property type="match status" value="1"/>
</dbReference>
<evidence type="ECO:0000256" key="3">
    <source>
        <dbReference type="ARBA" id="ARBA00022448"/>
    </source>
</evidence>
<sequence length="353" mass="37290">MGRIARATRCVVKKRNRLVYRSTLAVLSAILVAVALYSFTLGHYDMTVGEVLQVTSNQLFGTSYDVAPAIVTVIMQVRFPRIIGAIVIGAALSSAGASFQGLFKNPMVSPDLLGASAGAGCGACYALLLGLNAFFVQASAFAVGIVAVMLTYAVGKTVSRGNDMTLSLVLSGMVVSALFQAFISITKYVADPDDTLPSITYWLMGGLSGTKPDDLPMLVVPFLIGVVPMLLLRYQVNVLSFGDEEARALGVNTAFVRALFIGCATLVTAASVAAAGMVGWVGLVIPHLSRMIVGPNYRQLLPASLLIGAIFLLVIDDVCRCLLSLEIPLSVATAIIGAPFFIYLLVKGKRTWA</sequence>
<dbReference type="PANTHER" id="PTHR30472">
    <property type="entry name" value="FERRIC ENTEROBACTIN TRANSPORT SYSTEM PERMEASE PROTEIN"/>
    <property type="match status" value="1"/>
</dbReference>
<comment type="similarity">
    <text evidence="2">Belongs to the binding-protein-dependent transport system permease family. FecCD subfamily.</text>
</comment>
<feature type="transmembrane region" description="Helical" evidence="8">
    <location>
        <begin position="134"/>
        <end position="154"/>
    </location>
</feature>
<gene>
    <name evidence="9" type="ORF">HMPREF0762_01563</name>
</gene>
<feature type="transmembrane region" description="Helical" evidence="8">
    <location>
        <begin position="327"/>
        <end position="346"/>
    </location>
</feature>
<feature type="transmembrane region" description="Helical" evidence="8">
    <location>
        <begin position="166"/>
        <end position="185"/>
    </location>
</feature>
<feature type="transmembrane region" description="Helical" evidence="8">
    <location>
        <begin position="215"/>
        <end position="234"/>
    </location>
</feature>
<dbReference type="GO" id="GO:0033214">
    <property type="term" value="P:siderophore-iron import into cell"/>
    <property type="evidence" value="ECO:0007669"/>
    <property type="project" value="TreeGrafter"/>
</dbReference>
<evidence type="ECO:0000256" key="5">
    <source>
        <dbReference type="ARBA" id="ARBA00022692"/>
    </source>
</evidence>
<feature type="transmembrane region" description="Helical" evidence="8">
    <location>
        <begin position="18"/>
        <end position="39"/>
    </location>
</feature>
<evidence type="ECO:0000256" key="2">
    <source>
        <dbReference type="ARBA" id="ARBA00007935"/>
    </source>
</evidence>
<name>D0WI91_SLAES</name>
<keyword evidence="4" id="KW-1003">Cell membrane</keyword>
<dbReference type="eggNOG" id="COG0609">
    <property type="taxonomic scope" value="Bacteria"/>
</dbReference>
<proteinExistence type="inferred from homology"/>
<keyword evidence="6 8" id="KW-1133">Transmembrane helix</keyword>
<dbReference type="FunFam" id="1.10.3470.10:FF:000001">
    <property type="entry name" value="Vitamin B12 ABC transporter permease BtuC"/>
    <property type="match status" value="1"/>
</dbReference>